<dbReference type="OrthoDB" id="9944631at2"/>
<protein>
    <submittedName>
        <fullName evidence="1">Uncharacterized protein</fullName>
    </submittedName>
</protein>
<proteinExistence type="predicted"/>
<dbReference type="RefSeq" id="WP_146383402.1">
    <property type="nucleotide sequence ID" value="NZ_VOEJ01000011.1"/>
</dbReference>
<evidence type="ECO:0000313" key="1">
    <source>
        <dbReference type="EMBL" id="TWR24401.1"/>
    </source>
</evidence>
<gene>
    <name evidence="1" type="ORF">FPZ43_18415</name>
</gene>
<reference evidence="1 2" key="1">
    <citation type="submission" date="2019-07" db="EMBL/GenBank/DDBJ databases">
        <authorList>
            <person name="Kim J."/>
        </authorList>
    </citation>
    <scope>NUCLEOTIDE SEQUENCE [LARGE SCALE GENOMIC DNA]</scope>
    <source>
        <strain evidence="2">dk17</strain>
    </source>
</reference>
<sequence length="95" mass="10909">MDQFILHWGTKVANSAHRRVKKSVYEGIRKDPVSDQYTLLSVECIYCVDIFKAAVNMIVPLIDDTDLDRTGSNIFIILNTEQTICQHHKILIVTF</sequence>
<dbReference type="Proteomes" id="UP000320042">
    <property type="component" value="Unassembled WGS sequence"/>
</dbReference>
<organism evidence="1 2">
    <name type="scientific">Mucilaginibacter pallidiroseus</name>
    <dbReference type="NCBI Taxonomy" id="2599295"/>
    <lineage>
        <taxon>Bacteria</taxon>
        <taxon>Pseudomonadati</taxon>
        <taxon>Bacteroidota</taxon>
        <taxon>Sphingobacteriia</taxon>
        <taxon>Sphingobacteriales</taxon>
        <taxon>Sphingobacteriaceae</taxon>
        <taxon>Mucilaginibacter</taxon>
    </lineage>
</organism>
<keyword evidence="2" id="KW-1185">Reference proteome</keyword>
<name>A0A563U0K9_9SPHI</name>
<accession>A0A563U0K9</accession>
<evidence type="ECO:0000313" key="2">
    <source>
        <dbReference type="Proteomes" id="UP000320042"/>
    </source>
</evidence>
<dbReference type="AlphaFoldDB" id="A0A563U0K9"/>
<dbReference type="EMBL" id="VOEJ01000011">
    <property type="protein sequence ID" value="TWR24401.1"/>
    <property type="molecule type" value="Genomic_DNA"/>
</dbReference>
<comment type="caution">
    <text evidence="1">The sequence shown here is derived from an EMBL/GenBank/DDBJ whole genome shotgun (WGS) entry which is preliminary data.</text>
</comment>